<dbReference type="GO" id="GO:0005524">
    <property type="term" value="F:ATP binding"/>
    <property type="evidence" value="ECO:0007669"/>
    <property type="project" value="UniProtKB-KW"/>
</dbReference>
<dbReference type="InterPro" id="IPR003593">
    <property type="entry name" value="AAA+_ATPase"/>
</dbReference>
<dbReference type="AlphaFoldDB" id="A0A1H5TBJ7"/>
<sequence length="530" mass="59098">MTAFFANSLSKQFPDGDSLFQRVTFSVPSGLCALVGRNGCGKTHLARQLAKRDSPDAGSVDWGPGIRSVGFYSQTESIHDLSLSIATVLGIEDKLRALQHIAEGSTDAFWFDHISDSDWELESKTQQLMQVLRLPGSVQRTLSELSGGQRAILRLYALLNQEHDAWILDEPTNHLDSEHVQWLIDRIRALNKPVLLVSHNIALLNQVDSIYELSSLGLSRYGGNYQAYICAKNERLQSLSQQEKSLLRERSVKTEKARQRQVTAQKLATRGQAARRSGSQPKIIMDGKKQAAQVANAAISAQNERQLTQLNQKITQVREQIEQNKPQRWYTSDAQNDGKARVQLRDYRNDRLGCEFLSAHVNTGQHVWIKGRNGTGKSTLLKQICSAGEQASVDSERLKVNGRGYYLDQHFSALNPAHTLLEAVCNDCEGMLMPRARTLLAGIGFRTDTVHKRISTLSGGEKMKVAMLIASHQSTVGILLLDEPDNHLDLEAKSQLVDAINGYLGTMMIVSHDLGFIEELRIDHIIDVER</sequence>
<dbReference type="InterPro" id="IPR027417">
    <property type="entry name" value="P-loop_NTPase"/>
</dbReference>
<proteinExistence type="predicted"/>
<dbReference type="Proteomes" id="UP000236721">
    <property type="component" value="Unassembled WGS sequence"/>
</dbReference>
<evidence type="ECO:0000313" key="4">
    <source>
        <dbReference type="EMBL" id="SEF59367.1"/>
    </source>
</evidence>
<accession>A0A1H5TBJ7</accession>
<dbReference type="Pfam" id="PF00005">
    <property type="entry name" value="ABC_tran"/>
    <property type="match status" value="2"/>
</dbReference>
<evidence type="ECO:0000256" key="1">
    <source>
        <dbReference type="ARBA" id="ARBA00022741"/>
    </source>
</evidence>
<dbReference type="SMART" id="SM00382">
    <property type="entry name" value="AAA"/>
    <property type="match status" value="2"/>
</dbReference>
<dbReference type="InterPro" id="IPR003439">
    <property type="entry name" value="ABC_transporter-like_ATP-bd"/>
</dbReference>
<gene>
    <name evidence="4" type="ORF">SAMN04488244_102172</name>
</gene>
<name>A0A1H5TBJ7_9VIBR</name>
<keyword evidence="5" id="KW-1185">Reference proteome</keyword>
<dbReference type="PANTHER" id="PTHR42855">
    <property type="entry name" value="ABC TRANSPORTER ATP-BINDING SUBUNIT"/>
    <property type="match status" value="1"/>
</dbReference>
<keyword evidence="2" id="KW-0067">ATP-binding</keyword>
<dbReference type="PROSITE" id="PS50893">
    <property type="entry name" value="ABC_TRANSPORTER_2"/>
    <property type="match status" value="1"/>
</dbReference>
<evidence type="ECO:0000259" key="3">
    <source>
        <dbReference type="PROSITE" id="PS50893"/>
    </source>
</evidence>
<feature type="domain" description="ABC transporter" evidence="3">
    <location>
        <begin position="4"/>
        <end position="240"/>
    </location>
</feature>
<keyword evidence="1" id="KW-0547">Nucleotide-binding</keyword>
<dbReference type="RefSeq" id="WP_160111323.1">
    <property type="nucleotide sequence ID" value="NZ_FNVG01000002.1"/>
</dbReference>
<dbReference type="Gene3D" id="3.40.50.300">
    <property type="entry name" value="P-loop containing nucleotide triphosphate hydrolases"/>
    <property type="match status" value="2"/>
</dbReference>
<protein>
    <submittedName>
        <fullName evidence="4">ATPase components of ABC transporters with duplicated ATPase domains</fullName>
    </submittedName>
</protein>
<reference evidence="5" key="1">
    <citation type="submission" date="2016-10" db="EMBL/GenBank/DDBJ databases">
        <authorList>
            <person name="Varghese N."/>
            <person name="Submissions S."/>
        </authorList>
    </citation>
    <scope>NUCLEOTIDE SEQUENCE [LARGE SCALE GENOMIC DNA]</scope>
    <source>
        <strain evidence="5">CGMCC 1.7062</strain>
    </source>
</reference>
<dbReference type="EMBL" id="FNVG01000002">
    <property type="protein sequence ID" value="SEF59367.1"/>
    <property type="molecule type" value="Genomic_DNA"/>
</dbReference>
<dbReference type="InterPro" id="IPR051309">
    <property type="entry name" value="ABCF_ATPase"/>
</dbReference>
<organism evidence="4 5">
    <name type="scientific">Vibrio hangzhouensis</name>
    <dbReference type="NCBI Taxonomy" id="462991"/>
    <lineage>
        <taxon>Bacteria</taxon>
        <taxon>Pseudomonadati</taxon>
        <taxon>Pseudomonadota</taxon>
        <taxon>Gammaproteobacteria</taxon>
        <taxon>Vibrionales</taxon>
        <taxon>Vibrionaceae</taxon>
        <taxon>Vibrio</taxon>
    </lineage>
</organism>
<dbReference type="OrthoDB" id="9808609at2"/>
<dbReference type="PANTHER" id="PTHR42855:SF1">
    <property type="entry name" value="ABC TRANSPORTER DOMAIN-CONTAINING PROTEIN"/>
    <property type="match status" value="1"/>
</dbReference>
<evidence type="ECO:0000256" key="2">
    <source>
        <dbReference type="ARBA" id="ARBA00022840"/>
    </source>
</evidence>
<dbReference type="GO" id="GO:0016887">
    <property type="term" value="F:ATP hydrolysis activity"/>
    <property type="evidence" value="ECO:0007669"/>
    <property type="project" value="InterPro"/>
</dbReference>
<dbReference type="SUPFAM" id="SSF52540">
    <property type="entry name" value="P-loop containing nucleoside triphosphate hydrolases"/>
    <property type="match status" value="2"/>
</dbReference>
<evidence type="ECO:0000313" key="5">
    <source>
        <dbReference type="Proteomes" id="UP000236721"/>
    </source>
</evidence>